<dbReference type="Gene3D" id="3.30.40.10">
    <property type="entry name" value="Zinc/RING finger domain, C3HC4 (zinc finger)"/>
    <property type="match status" value="1"/>
</dbReference>
<dbReference type="GO" id="GO:0008270">
    <property type="term" value="F:zinc ion binding"/>
    <property type="evidence" value="ECO:0007669"/>
    <property type="project" value="UniProtKB-KW"/>
</dbReference>
<keyword evidence="1" id="KW-0479">Metal-binding</keyword>
<evidence type="ECO:0000256" key="2">
    <source>
        <dbReference type="ARBA" id="ARBA00022771"/>
    </source>
</evidence>
<organism evidence="7">
    <name type="scientific">Oikopleura dioica</name>
    <name type="common">Tunicate</name>
    <dbReference type="NCBI Taxonomy" id="34765"/>
    <lineage>
        <taxon>Eukaryota</taxon>
        <taxon>Metazoa</taxon>
        <taxon>Chordata</taxon>
        <taxon>Tunicata</taxon>
        <taxon>Appendicularia</taxon>
        <taxon>Copelata</taxon>
        <taxon>Oikopleuridae</taxon>
        <taxon>Oikopleura</taxon>
    </lineage>
</organism>
<dbReference type="AlphaFoldDB" id="E4Y1C1"/>
<evidence type="ECO:0000256" key="5">
    <source>
        <dbReference type="SAM" id="Coils"/>
    </source>
</evidence>
<feature type="coiled-coil region" evidence="5">
    <location>
        <begin position="12"/>
        <end position="93"/>
    </location>
</feature>
<accession>E4Y1C1</accession>
<name>E4Y1C1_OIKDI</name>
<dbReference type="SUPFAM" id="SSF57850">
    <property type="entry name" value="RING/U-box"/>
    <property type="match status" value="1"/>
</dbReference>
<evidence type="ECO:0000256" key="1">
    <source>
        <dbReference type="ARBA" id="ARBA00022723"/>
    </source>
</evidence>
<dbReference type="Proteomes" id="UP000001307">
    <property type="component" value="Unassembled WGS sequence"/>
</dbReference>
<dbReference type="OrthoDB" id="6270329at2759"/>
<evidence type="ECO:0000256" key="3">
    <source>
        <dbReference type="ARBA" id="ARBA00022833"/>
    </source>
</evidence>
<protein>
    <recommendedName>
        <fullName evidence="6">RING-type domain-containing protein</fullName>
    </recommendedName>
</protein>
<dbReference type="InterPro" id="IPR001841">
    <property type="entry name" value="Znf_RING"/>
</dbReference>
<reference evidence="7" key="1">
    <citation type="journal article" date="2010" name="Science">
        <title>Plasticity of animal genome architecture unmasked by rapid evolution of a pelagic tunicate.</title>
        <authorList>
            <person name="Denoeud F."/>
            <person name="Henriet S."/>
            <person name="Mungpakdee S."/>
            <person name="Aury J.M."/>
            <person name="Da Silva C."/>
            <person name="Brinkmann H."/>
            <person name="Mikhaleva J."/>
            <person name="Olsen L.C."/>
            <person name="Jubin C."/>
            <person name="Canestro C."/>
            <person name="Bouquet J.M."/>
            <person name="Danks G."/>
            <person name="Poulain J."/>
            <person name="Campsteijn C."/>
            <person name="Adamski M."/>
            <person name="Cross I."/>
            <person name="Yadetie F."/>
            <person name="Muffato M."/>
            <person name="Louis A."/>
            <person name="Butcher S."/>
            <person name="Tsagkogeorga G."/>
            <person name="Konrad A."/>
            <person name="Singh S."/>
            <person name="Jensen M.F."/>
            <person name="Cong E.H."/>
            <person name="Eikeseth-Otteraa H."/>
            <person name="Noel B."/>
            <person name="Anthouard V."/>
            <person name="Porcel B.M."/>
            <person name="Kachouri-Lafond R."/>
            <person name="Nishino A."/>
            <person name="Ugolini M."/>
            <person name="Chourrout P."/>
            <person name="Nishida H."/>
            <person name="Aasland R."/>
            <person name="Huzurbazar S."/>
            <person name="Westhof E."/>
            <person name="Delsuc F."/>
            <person name="Lehrach H."/>
            <person name="Reinhardt R."/>
            <person name="Weissenbach J."/>
            <person name="Roy S.W."/>
            <person name="Artiguenave F."/>
            <person name="Postlethwait J.H."/>
            <person name="Manak J.R."/>
            <person name="Thompson E.M."/>
            <person name="Jaillon O."/>
            <person name="Du Pasquier L."/>
            <person name="Boudinot P."/>
            <person name="Liberles D.A."/>
            <person name="Volff J.N."/>
            <person name="Philippe H."/>
            <person name="Lenhard B."/>
            <person name="Roest Crollius H."/>
            <person name="Wincker P."/>
            <person name="Chourrout D."/>
        </authorList>
    </citation>
    <scope>NUCLEOTIDE SEQUENCE [LARGE SCALE GENOMIC DNA]</scope>
</reference>
<keyword evidence="8" id="KW-1185">Reference proteome</keyword>
<dbReference type="EMBL" id="FN653601">
    <property type="protein sequence ID" value="CBY15665.1"/>
    <property type="molecule type" value="Genomic_DNA"/>
</dbReference>
<dbReference type="SMART" id="SM00184">
    <property type="entry name" value="RING"/>
    <property type="match status" value="1"/>
</dbReference>
<evidence type="ECO:0000313" key="8">
    <source>
        <dbReference type="Proteomes" id="UP000001307"/>
    </source>
</evidence>
<sequence>MNQERQKYFQLHKELEAQTKAMKEQLQEAKANLIVKTSEFEAKLEEKELEFQEKWKNEREEQDKIKNVVENLENNYQEEISELNARILNMQMEQDSRESNNDVPENAPQRFASEYSIRTAECRICFESERAKDSLPCGHFLCEECCLQHVHMQRTCPFCRAPTDPTEIRRLFDS</sequence>
<evidence type="ECO:0000259" key="6">
    <source>
        <dbReference type="PROSITE" id="PS50089"/>
    </source>
</evidence>
<keyword evidence="2 4" id="KW-0863">Zinc-finger</keyword>
<dbReference type="InParanoid" id="E4Y1C1"/>
<gene>
    <name evidence="7" type="ORF">GSOID_T00013970001</name>
</gene>
<keyword evidence="3" id="KW-0862">Zinc</keyword>
<dbReference type="InterPro" id="IPR013083">
    <property type="entry name" value="Znf_RING/FYVE/PHD"/>
</dbReference>
<feature type="domain" description="RING-type" evidence="6">
    <location>
        <begin position="122"/>
        <end position="160"/>
    </location>
</feature>
<keyword evidence="5" id="KW-0175">Coiled coil</keyword>
<evidence type="ECO:0000256" key="4">
    <source>
        <dbReference type="PROSITE-ProRule" id="PRU00175"/>
    </source>
</evidence>
<dbReference type="Pfam" id="PF13920">
    <property type="entry name" value="zf-C3HC4_3"/>
    <property type="match status" value="1"/>
</dbReference>
<dbReference type="PROSITE" id="PS50089">
    <property type="entry name" value="ZF_RING_2"/>
    <property type="match status" value="1"/>
</dbReference>
<evidence type="ECO:0000313" key="7">
    <source>
        <dbReference type="EMBL" id="CBY15665.1"/>
    </source>
</evidence>
<proteinExistence type="predicted"/>